<gene>
    <name evidence="8" type="primary">mrpl44</name>
    <name evidence="7" type="ORF">SJAG_06110</name>
</gene>
<dbReference type="InterPro" id="IPR019716">
    <property type="entry name" value="Ribosomal_mL53"/>
</dbReference>
<evidence type="ECO:0000256" key="5">
    <source>
        <dbReference type="ARBA" id="ARBA00023274"/>
    </source>
</evidence>
<evidence type="ECO:0000256" key="6">
    <source>
        <dbReference type="ARBA" id="ARBA00035180"/>
    </source>
</evidence>
<proteinExistence type="inferred from homology"/>
<dbReference type="AlphaFoldDB" id="T0TB11"/>
<keyword evidence="3 7" id="KW-0689">Ribosomal protein</keyword>
<evidence type="ECO:0000256" key="3">
    <source>
        <dbReference type="ARBA" id="ARBA00022980"/>
    </source>
</evidence>
<dbReference type="GO" id="GO:0005840">
    <property type="term" value="C:ribosome"/>
    <property type="evidence" value="ECO:0007669"/>
    <property type="project" value="UniProtKB-KW"/>
</dbReference>
<comment type="subcellular location">
    <subcellularLocation>
        <location evidence="1">Mitochondrion</location>
    </subcellularLocation>
</comment>
<dbReference type="HOGENOM" id="CLU_131037_1_0_1"/>
<dbReference type="OrthoDB" id="4136894at2759"/>
<dbReference type="PANTHER" id="PTHR28236">
    <property type="entry name" value="54S RIBOSOMAL PROTEIN L44, MITOCHONDRIAL"/>
    <property type="match status" value="1"/>
</dbReference>
<keyword evidence="4" id="KW-0496">Mitochondrion</keyword>
<dbReference type="Gene3D" id="3.40.30.10">
    <property type="entry name" value="Glutaredoxin"/>
    <property type="match status" value="1"/>
</dbReference>
<name>T0TB11_SCHJY</name>
<dbReference type="STRING" id="402676.T0TB11"/>
<dbReference type="VEuPathDB" id="FungiDB:SJAG_06110"/>
<dbReference type="RefSeq" id="XP_011048999.1">
    <property type="nucleotide sequence ID" value="XM_011050697.1"/>
</dbReference>
<evidence type="ECO:0000256" key="1">
    <source>
        <dbReference type="ARBA" id="ARBA00004173"/>
    </source>
</evidence>
<evidence type="ECO:0000256" key="2">
    <source>
        <dbReference type="ARBA" id="ARBA00005557"/>
    </source>
</evidence>
<organism evidence="7 9">
    <name type="scientific">Schizosaccharomyces japonicus (strain yFS275 / FY16936)</name>
    <name type="common">Fission yeast</name>
    <dbReference type="NCBI Taxonomy" id="402676"/>
    <lineage>
        <taxon>Eukaryota</taxon>
        <taxon>Fungi</taxon>
        <taxon>Dikarya</taxon>
        <taxon>Ascomycota</taxon>
        <taxon>Taphrinomycotina</taxon>
        <taxon>Schizosaccharomycetes</taxon>
        <taxon>Schizosaccharomycetales</taxon>
        <taxon>Schizosaccharomycetaceae</taxon>
        <taxon>Schizosaccharomyces</taxon>
    </lineage>
</organism>
<dbReference type="GeneID" id="22831112"/>
<evidence type="ECO:0000313" key="9">
    <source>
        <dbReference type="Proteomes" id="UP000001744"/>
    </source>
</evidence>
<dbReference type="InterPro" id="IPR042776">
    <property type="entry name" value="Ribosomal_mL53_fung"/>
</dbReference>
<sequence length="103" mass="11641">MAPKLILGYINKIVVNNFNPFLKQTHSAKLLLSLVNKNICKSTYGMNVVVNQVGRSCKEKPTIEVTYKDGKKSVFLTDEYAIDALVDRIDSHSRHLKTQDMIS</sequence>
<evidence type="ECO:0000313" key="7">
    <source>
        <dbReference type="EMBL" id="EQC53008.1"/>
    </source>
</evidence>
<keyword evidence="5" id="KW-0687">Ribonucleoprotein</keyword>
<evidence type="ECO:0000256" key="4">
    <source>
        <dbReference type="ARBA" id="ARBA00023128"/>
    </source>
</evidence>
<dbReference type="EMBL" id="KE651167">
    <property type="protein sequence ID" value="EQC53008.1"/>
    <property type="molecule type" value="Genomic_DNA"/>
</dbReference>
<dbReference type="Proteomes" id="UP000001744">
    <property type="component" value="Unassembled WGS sequence"/>
</dbReference>
<evidence type="ECO:0000313" key="8">
    <source>
        <dbReference type="JaponicusDB" id="SJAG_06110"/>
    </source>
</evidence>
<dbReference type="Pfam" id="PF10780">
    <property type="entry name" value="MRP_L53"/>
    <property type="match status" value="1"/>
</dbReference>
<keyword evidence="9" id="KW-1185">Reference proteome</keyword>
<protein>
    <recommendedName>
        <fullName evidence="6">Large ribosomal subunit protein mL53</fullName>
    </recommendedName>
</protein>
<dbReference type="JaponicusDB" id="SJAG_06110">
    <property type="gene designation" value="mrpl44"/>
</dbReference>
<comment type="similarity">
    <text evidence="2">Belongs to the mitochondrion-specific ribosomal protein mL53 family.</text>
</comment>
<dbReference type="PANTHER" id="PTHR28236:SF1">
    <property type="entry name" value="LARGE RIBOSOMAL SUBUNIT PROTEIN ML53"/>
    <property type="match status" value="1"/>
</dbReference>
<dbReference type="OMA" id="KMNIGRL"/>
<reference evidence="7 9" key="1">
    <citation type="journal article" date="2011" name="Science">
        <title>Comparative functional genomics of the fission yeasts.</title>
        <authorList>
            <person name="Rhind N."/>
            <person name="Chen Z."/>
            <person name="Yassour M."/>
            <person name="Thompson D.A."/>
            <person name="Haas B.J."/>
            <person name="Habib N."/>
            <person name="Wapinski I."/>
            <person name="Roy S."/>
            <person name="Lin M.F."/>
            <person name="Heiman D.I."/>
            <person name="Young S.K."/>
            <person name="Furuya K."/>
            <person name="Guo Y."/>
            <person name="Pidoux A."/>
            <person name="Chen H.M."/>
            <person name="Robbertse B."/>
            <person name="Goldberg J.M."/>
            <person name="Aoki K."/>
            <person name="Bayne E.H."/>
            <person name="Berlin A.M."/>
            <person name="Desjardins C.A."/>
            <person name="Dobbs E."/>
            <person name="Dukaj L."/>
            <person name="Fan L."/>
            <person name="FitzGerald M.G."/>
            <person name="French C."/>
            <person name="Gujja S."/>
            <person name="Hansen K."/>
            <person name="Keifenheim D."/>
            <person name="Levin J.Z."/>
            <person name="Mosher R.A."/>
            <person name="Mueller C.A."/>
            <person name="Pfiffner J."/>
            <person name="Priest M."/>
            <person name="Russ C."/>
            <person name="Smialowska A."/>
            <person name="Swoboda P."/>
            <person name="Sykes S.M."/>
            <person name="Vaughn M."/>
            <person name="Vengrova S."/>
            <person name="Yoder R."/>
            <person name="Zeng Q."/>
            <person name="Allshire R."/>
            <person name="Baulcombe D."/>
            <person name="Birren B.W."/>
            <person name="Brown W."/>
            <person name="Ekwall K."/>
            <person name="Kellis M."/>
            <person name="Leatherwood J."/>
            <person name="Levin H."/>
            <person name="Margalit H."/>
            <person name="Martienssen R."/>
            <person name="Nieduszynski C.A."/>
            <person name="Spatafora J.W."/>
            <person name="Friedman N."/>
            <person name="Dalgaard J.Z."/>
            <person name="Baumann P."/>
            <person name="Niki H."/>
            <person name="Regev A."/>
            <person name="Nusbaum C."/>
        </authorList>
    </citation>
    <scope>NUCLEOTIDE SEQUENCE [LARGE SCALE GENOMIC DNA]</scope>
    <source>
        <strain evidence="9">yFS275 / FY16936</strain>
    </source>
</reference>
<dbReference type="GO" id="GO:0005739">
    <property type="term" value="C:mitochondrion"/>
    <property type="evidence" value="ECO:0007669"/>
    <property type="project" value="UniProtKB-SubCell"/>
</dbReference>
<dbReference type="GO" id="GO:1990904">
    <property type="term" value="C:ribonucleoprotein complex"/>
    <property type="evidence" value="ECO:0007669"/>
    <property type="project" value="UniProtKB-KW"/>
</dbReference>
<accession>T0TB11</accession>